<sequence length="162" mass="17376">MQTVFKSLMLLLEQANARFRVVTHALAGKSEDVALARGTEVGQGAKALVCEIHGEGAQARWVLAVLPADRKLDRQRLAQALGGHKAKLVDAAVATELTGCEIGAIPPFSFQSALQLVLDPELVERYDTIAFNAGRLDASILLDSQDFLAIAKPQLVRMSCPA</sequence>
<evidence type="ECO:0000259" key="1">
    <source>
        <dbReference type="Pfam" id="PF04073"/>
    </source>
</evidence>
<dbReference type="PANTHER" id="PTHR30411:SF9">
    <property type="entry name" value="MULTIFUNCTIONAL SER_THR-TRNA DEACYLASE PROXP-Y"/>
    <property type="match status" value="1"/>
</dbReference>
<dbReference type="Pfam" id="PF04073">
    <property type="entry name" value="tRNA_edit"/>
    <property type="match status" value="1"/>
</dbReference>
<feature type="domain" description="YbaK/aminoacyl-tRNA synthetase-associated" evidence="1">
    <location>
        <begin position="28"/>
        <end position="148"/>
    </location>
</feature>
<dbReference type="RefSeq" id="WP_289830683.1">
    <property type="nucleotide sequence ID" value="NZ_JAUEDK010000025.1"/>
</dbReference>
<dbReference type="EMBL" id="JAUEDK010000025">
    <property type="protein sequence ID" value="MDN0076038.1"/>
    <property type="molecule type" value="Genomic_DNA"/>
</dbReference>
<accession>A0ABT7XQG1</accession>
<proteinExistence type="predicted"/>
<dbReference type="Proteomes" id="UP001168540">
    <property type="component" value="Unassembled WGS sequence"/>
</dbReference>
<name>A0ABT7XQG1_9NEIS</name>
<gene>
    <name evidence="2" type="ORF">QU481_14195</name>
</gene>
<dbReference type="PANTHER" id="PTHR30411">
    <property type="entry name" value="CYTOPLASMIC PROTEIN"/>
    <property type="match status" value="1"/>
</dbReference>
<evidence type="ECO:0000313" key="2">
    <source>
        <dbReference type="EMBL" id="MDN0076038.1"/>
    </source>
</evidence>
<dbReference type="SUPFAM" id="SSF55826">
    <property type="entry name" value="YbaK/ProRS associated domain"/>
    <property type="match status" value="1"/>
</dbReference>
<dbReference type="InterPro" id="IPR036754">
    <property type="entry name" value="YbaK/aa-tRNA-synt-asso_dom_sf"/>
</dbReference>
<evidence type="ECO:0000313" key="3">
    <source>
        <dbReference type="Proteomes" id="UP001168540"/>
    </source>
</evidence>
<dbReference type="InterPro" id="IPR007214">
    <property type="entry name" value="YbaK/aa-tRNA-synth-assoc-dom"/>
</dbReference>
<keyword evidence="3" id="KW-1185">Reference proteome</keyword>
<reference evidence="2" key="1">
    <citation type="submission" date="2023-06" db="EMBL/GenBank/DDBJ databases">
        <authorList>
            <person name="Zhang S."/>
        </authorList>
    </citation>
    <scope>NUCLEOTIDE SEQUENCE</scope>
    <source>
        <strain evidence="2">SG2303</strain>
    </source>
</reference>
<comment type="caution">
    <text evidence="2">The sequence shown here is derived from an EMBL/GenBank/DDBJ whole genome shotgun (WGS) entry which is preliminary data.</text>
</comment>
<dbReference type="Gene3D" id="3.90.960.10">
    <property type="entry name" value="YbaK/aminoacyl-tRNA synthetase-associated domain"/>
    <property type="match status" value="1"/>
</dbReference>
<protein>
    <submittedName>
        <fullName evidence="2">YbaK/EbsC family protein</fullName>
    </submittedName>
</protein>
<organism evidence="2 3">
    <name type="scientific">Crenobacter oryzisoli</name>
    <dbReference type="NCBI Taxonomy" id="3056844"/>
    <lineage>
        <taxon>Bacteria</taxon>
        <taxon>Pseudomonadati</taxon>
        <taxon>Pseudomonadota</taxon>
        <taxon>Betaproteobacteria</taxon>
        <taxon>Neisseriales</taxon>
        <taxon>Neisseriaceae</taxon>
        <taxon>Crenobacter</taxon>
    </lineage>
</organism>